<name>A0A1M3U0H4_ASPLC</name>
<evidence type="ECO:0000256" key="1">
    <source>
        <dbReference type="SAM" id="MobiDB-lite"/>
    </source>
</evidence>
<evidence type="ECO:0000313" key="3">
    <source>
        <dbReference type="Proteomes" id="UP000184063"/>
    </source>
</evidence>
<dbReference type="VEuPathDB" id="FungiDB:ASPFODRAFT_263703"/>
<reference evidence="3" key="1">
    <citation type="journal article" date="2017" name="Genome Biol.">
        <title>Comparative genomics reveals high biological diversity and specific adaptations in the industrially and medically important fungal genus Aspergillus.</title>
        <authorList>
            <person name="de Vries R.P."/>
            <person name="Riley R."/>
            <person name="Wiebenga A."/>
            <person name="Aguilar-Osorio G."/>
            <person name="Amillis S."/>
            <person name="Uchima C.A."/>
            <person name="Anderluh G."/>
            <person name="Asadollahi M."/>
            <person name="Askin M."/>
            <person name="Barry K."/>
            <person name="Battaglia E."/>
            <person name="Bayram O."/>
            <person name="Benocci T."/>
            <person name="Braus-Stromeyer S.A."/>
            <person name="Caldana C."/>
            <person name="Canovas D."/>
            <person name="Cerqueira G.C."/>
            <person name="Chen F."/>
            <person name="Chen W."/>
            <person name="Choi C."/>
            <person name="Clum A."/>
            <person name="Dos Santos R.A."/>
            <person name="Damasio A.R."/>
            <person name="Diallinas G."/>
            <person name="Emri T."/>
            <person name="Fekete E."/>
            <person name="Flipphi M."/>
            <person name="Freyberg S."/>
            <person name="Gallo A."/>
            <person name="Gournas C."/>
            <person name="Habgood R."/>
            <person name="Hainaut M."/>
            <person name="Harispe M.L."/>
            <person name="Henrissat B."/>
            <person name="Hilden K.S."/>
            <person name="Hope R."/>
            <person name="Hossain A."/>
            <person name="Karabika E."/>
            <person name="Karaffa L."/>
            <person name="Karanyi Z."/>
            <person name="Krasevec N."/>
            <person name="Kuo A."/>
            <person name="Kusch H."/>
            <person name="LaButti K."/>
            <person name="Lagendijk E.L."/>
            <person name="Lapidus A."/>
            <person name="Levasseur A."/>
            <person name="Lindquist E."/>
            <person name="Lipzen A."/>
            <person name="Logrieco A.F."/>
            <person name="MacCabe A."/>
            <person name="Maekelae M.R."/>
            <person name="Malavazi I."/>
            <person name="Melin P."/>
            <person name="Meyer V."/>
            <person name="Mielnichuk N."/>
            <person name="Miskei M."/>
            <person name="Molnar A.P."/>
            <person name="Mule G."/>
            <person name="Ngan C.Y."/>
            <person name="Orejas M."/>
            <person name="Orosz E."/>
            <person name="Ouedraogo J.P."/>
            <person name="Overkamp K.M."/>
            <person name="Park H.-S."/>
            <person name="Perrone G."/>
            <person name="Piumi F."/>
            <person name="Punt P.J."/>
            <person name="Ram A.F."/>
            <person name="Ramon A."/>
            <person name="Rauscher S."/>
            <person name="Record E."/>
            <person name="Riano-Pachon D.M."/>
            <person name="Robert V."/>
            <person name="Roehrig J."/>
            <person name="Ruller R."/>
            <person name="Salamov A."/>
            <person name="Salih N.S."/>
            <person name="Samson R.A."/>
            <person name="Sandor E."/>
            <person name="Sanguinetti M."/>
            <person name="Schuetze T."/>
            <person name="Sepcic K."/>
            <person name="Shelest E."/>
            <person name="Sherlock G."/>
            <person name="Sophianopoulou V."/>
            <person name="Squina F.M."/>
            <person name="Sun H."/>
            <person name="Susca A."/>
            <person name="Todd R.B."/>
            <person name="Tsang A."/>
            <person name="Unkles S.E."/>
            <person name="van de Wiele N."/>
            <person name="van Rossen-Uffink D."/>
            <person name="Oliveira J.V."/>
            <person name="Vesth T.C."/>
            <person name="Visser J."/>
            <person name="Yu J.-H."/>
            <person name="Zhou M."/>
            <person name="Andersen M.R."/>
            <person name="Archer D.B."/>
            <person name="Baker S.E."/>
            <person name="Benoit I."/>
            <person name="Brakhage A.A."/>
            <person name="Braus G.H."/>
            <person name="Fischer R."/>
            <person name="Frisvad J.C."/>
            <person name="Goldman G.H."/>
            <person name="Houbraken J."/>
            <person name="Oakley B."/>
            <person name="Pocsi I."/>
            <person name="Scazzocchio C."/>
            <person name="Seiboth B."/>
            <person name="vanKuyk P.A."/>
            <person name="Wortman J."/>
            <person name="Dyer P.S."/>
            <person name="Grigoriev I.V."/>
        </authorList>
    </citation>
    <scope>NUCLEOTIDE SEQUENCE [LARGE SCALE GENOMIC DNA]</scope>
    <source>
        <strain evidence="3">CBS 106.47</strain>
    </source>
</reference>
<dbReference type="EMBL" id="KV878236">
    <property type="protein sequence ID" value="OJZ92511.1"/>
    <property type="molecule type" value="Genomic_DNA"/>
</dbReference>
<evidence type="ECO:0000313" key="2">
    <source>
        <dbReference type="EMBL" id="OJZ92511.1"/>
    </source>
</evidence>
<dbReference type="Proteomes" id="UP000184063">
    <property type="component" value="Unassembled WGS sequence"/>
</dbReference>
<sequence length="177" mass="20445">MNWHCGEERERERGEREGGGGEMVERWKKGLRRREFEASETGRACEGRFGPFDQVRGRRFRYFTLLYALTIPKQGPSFWASPRGGEEKNGNAITDGCHAVFPPITPVCWSQTVPYTRPQAHSFRGCRFPVTYPYRTADSSSVLASTQLQADLYTFSLSFLFYRGEVRGLHYYCSLYR</sequence>
<organism evidence="2 3">
    <name type="scientific">Aspergillus luchuensis (strain CBS 106.47)</name>
    <dbReference type="NCBI Taxonomy" id="1137211"/>
    <lineage>
        <taxon>Eukaryota</taxon>
        <taxon>Fungi</taxon>
        <taxon>Dikarya</taxon>
        <taxon>Ascomycota</taxon>
        <taxon>Pezizomycotina</taxon>
        <taxon>Eurotiomycetes</taxon>
        <taxon>Eurotiomycetidae</taxon>
        <taxon>Eurotiales</taxon>
        <taxon>Aspergillaceae</taxon>
        <taxon>Aspergillus</taxon>
        <taxon>Aspergillus subgen. Circumdati</taxon>
    </lineage>
</organism>
<gene>
    <name evidence="2" type="ORF">ASPFODRAFT_263703</name>
</gene>
<accession>A0A1M3U0H4</accession>
<feature type="region of interest" description="Disordered" evidence="1">
    <location>
        <begin position="1"/>
        <end position="22"/>
    </location>
</feature>
<dbReference type="AlphaFoldDB" id="A0A1M3U0H4"/>
<proteinExistence type="predicted"/>
<protein>
    <submittedName>
        <fullName evidence="2">Uncharacterized protein</fullName>
    </submittedName>
</protein>